<sequence length="130" mass="15825">MRIISRGLYCRKFFVEKKERMWHGISHVPFYSILLYNYYHGILDHSGIDFKAQWWQPWQPDARFHDEHHEFFHCNFGFNMFIWDKIHGTMRQPERYYTEDTYHGTAPLLEDVDRAEDSNSVTDTDKSKSQ</sequence>
<organism evidence="4 5">
    <name type="scientific">Eumeta variegata</name>
    <name type="common">Bagworm moth</name>
    <name type="synonym">Eumeta japonica</name>
    <dbReference type="NCBI Taxonomy" id="151549"/>
    <lineage>
        <taxon>Eukaryota</taxon>
        <taxon>Metazoa</taxon>
        <taxon>Ecdysozoa</taxon>
        <taxon>Arthropoda</taxon>
        <taxon>Hexapoda</taxon>
        <taxon>Insecta</taxon>
        <taxon>Pterygota</taxon>
        <taxon>Neoptera</taxon>
        <taxon>Endopterygota</taxon>
        <taxon>Lepidoptera</taxon>
        <taxon>Glossata</taxon>
        <taxon>Ditrysia</taxon>
        <taxon>Tineoidea</taxon>
        <taxon>Psychidae</taxon>
        <taxon>Oiketicinae</taxon>
        <taxon>Eumeta</taxon>
    </lineage>
</organism>
<dbReference type="Pfam" id="PF04116">
    <property type="entry name" value="FA_hydroxylase"/>
    <property type="match status" value="1"/>
</dbReference>
<dbReference type="OrthoDB" id="408954at2759"/>
<keyword evidence="2" id="KW-0812">Transmembrane</keyword>
<protein>
    <recommendedName>
        <fullName evidence="3">Fatty acid hydroxylase domain-containing protein</fullName>
    </recommendedName>
</protein>
<feature type="compositionally biased region" description="Basic and acidic residues" evidence="1">
    <location>
        <begin position="111"/>
        <end position="130"/>
    </location>
</feature>
<feature type="transmembrane region" description="Helical" evidence="2">
    <location>
        <begin position="21"/>
        <end position="39"/>
    </location>
</feature>
<evidence type="ECO:0000313" key="4">
    <source>
        <dbReference type="EMBL" id="GBP79319.1"/>
    </source>
</evidence>
<feature type="domain" description="Fatty acid hydroxylase" evidence="3">
    <location>
        <begin position="30"/>
        <end position="89"/>
    </location>
</feature>
<gene>
    <name evidence="4" type="ORF">EVAR_55377_1</name>
</gene>
<feature type="region of interest" description="Disordered" evidence="1">
    <location>
        <begin position="107"/>
        <end position="130"/>
    </location>
</feature>
<dbReference type="GO" id="GO:0008610">
    <property type="term" value="P:lipid biosynthetic process"/>
    <property type="evidence" value="ECO:0007669"/>
    <property type="project" value="InterPro"/>
</dbReference>
<dbReference type="GO" id="GO:0005506">
    <property type="term" value="F:iron ion binding"/>
    <property type="evidence" value="ECO:0007669"/>
    <property type="project" value="InterPro"/>
</dbReference>
<dbReference type="InterPro" id="IPR006694">
    <property type="entry name" value="Fatty_acid_hydroxylase"/>
</dbReference>
<keyword evidence="2" id="KW-1133">Transmembrane helix</keyword>
<evidence type="ECO:0000259" key="3">
    <source>
        <dbReference type="Pfam" id="PF04116"/>
    </source>
</evidence>
<accession>A0A4C1YXE1</accession>
<dbReference type="EMBL" id="BGZK01001409">
    <property type="protein sequence ID" value="GBP79319.1"/>
    <property type="molecule type" value="Genomic_DNA"/>
</dbReference>
<name>A0A4C1YXE1_EUMVA</name>
<proteinExistence type="predicted"/>
<keyword evidence="5" id="KW-1185">Reference proteome</keyword>
<dbReference type="GO" id="GO:0016491">
    <property type="term" value="F:oxidoreductase activity"/>
    <property type="evidence" value="ECO:0007669"/>
    <property type="project" value="InterPro"/>
</dbReference>
<comment type="caution">
    <text evidence="4">The sequence shown here is derived from an EMBL/GenBank/DDBJ whole genome shotgun (WGS) entry which is preliminary data.</text>
</comment>
<dbReference type="STRING" id="151549.A0A4C1YXE1"/>
<dbReference type="AlphaFoldDB" id="A0A4C1YXE1"/>
<evidence type="ECO:0000256" key="1">
    <source>
        <dbReference type="SAM" id="MobiDB-lite"/>
    </source>
</evidence>
<dbReference type="Proteomes" id="UP000299102">
    <property type="component" value="Unassembled WGS sequence"/>
</dbReference>
<reference evidence="4 5" key="1">
    <citation type="journal article" date="2019" name="Commun. Biol.">
        <title>The bagworm genome reveals a unique fibroin gene that provides high tensile strength.</title>
        <authorList>
            <person name="Kono N."/>
            <person name="Nakamura H."/>
            <person name="Ohtoshi R."/>
            <person name="Tomita M."/>
            <person name="Numata K."/>
            <person name="Arakawa K."/>
        </authorList>
    </citation>
    <scope>NUCLEOTIDE SEQUENCE [LARGE SCALE GENOMIC DNA]</scope>
</reference>
<evidence type="ECO:0000313" key="5">
    <source>
        <dbReference type="Proteomes" id="UP000299102"/>
    </source>
</evidence>
<keyword evidence="2" id="KW-0472">Membrane</keyword>
<evidence type="ECO:0000256" key="2">
    <source>
        <dbReference type="SAM" id="Phobius"/>
    </source>
</evidence>